<dbReference type="PRINTS" id="PR00019">
    <property type="entry name" value="LEURICHRPT"/>
</dbReference>
<dbReference type="EMBL" id="BAABME010012341">
    <property type="protein sequence ID" value="GAA0185000.1"/>
    <property type="molecule type" value="Genomic_DNA"/>
</dbReference>
<keyword evidence="8" id="KW-0675">Receptor</keyword>
<evidence type="ECO:0000256" key="4">
    <source>
        <dbReference type="ARBA" id="ARBA00022729"/>
    </source>
</evidence>
<keyword evidence="3" id="KW-0433">Leucine-rich repeat</keyword>
<dbReference type="InterPro" id="IPR052592">
    <property type="entry name" value="LRR-RLK"/>
</dbReference>
<accession>A0AAV3RWV8</accession>
<reference evidence="8 9" key="1">
    <citation type="submission" date="2024-01" db="EMBL/GenBank/DDBJ databases">
        <title>The complete chloroplast genome sequence of Lithospermum erythrorhizon: insights into the phylogenetic relationship among Boraginaceae species and the maternal lineages of purple gromwells.</title>
        <authorList>
            <person name="Okada T."/>
            <person name="Watanabe K."/>
        </authorList>
    </citation>
    <scope>NUCLEOTIDE SEQUENCE [LARGE SCALE GENOMIC DNA]</scope>
</reference>
<feature type="chain" id="PRO_5043618424" evidence="7">
    <location>
        <begin position="25"/>
        <end position="475"/>
    </location>
</feature>
<keyword evidence="2" id="KW-1003">Cell membrane</keyword>
<protein>
    <submittedName>
        <fullName evidence="8">Transmembrane signal receptor</fullName>
    </submittedName>
</protein>
<evidence type="ECO:0000313" key="9">
    <source>
        <dbReference type="Proteomes" id="UP001454036"/>
    </source>
</evidence>
<comment type="caution">
    <text evidence="8">The sequence shown here is derived from an EMBL/GenBank/DDBJ whole genome shotgun (WGS) entry which is preliminary data.</text>
</comment>
<dbReference type="AlphaFoldDB" id="A0AAV3RWV8"/>
<gene>
    <name evidence="8" type="ORF">LIER_32288</name>
</gene>
<evidence type="ECO:0000256" key="7">
    <source>
        <dbReference type="SAM" id="SignalP"/>
    </source>
</evidence>
<dbReference type="Pfam" id="PF00560">
    <property type="entry name" value="LRR_1"/>
    <property type="match status" value="2"/>
</dbReference>
<keyword evidence="8" id="KW-0812">Transmembrane</keyword>
<dbReference type="Proteomes" id="UP001454036">
    <property type="component" value="Unassembled WGS sequence"/>
</dbReference>
<evidence type="ECO:0000313" key="8">
    <source>
        <dbReference type="EMBL" id="GAA0185000.1"/>
    </source>
</evidence>
<dbReference type="Gene3D" id="3.80.10.10">
    <property type="entry name" value="Ribonuclease Inhibitor"/>
    <property type="match status" value="3"/>
</dbReference>
<name>A0AAV3RWV8_LITER</name>
<dbReference type="FunFam" id="3.80.10.10:FF:000269">
    <property type="entry name" value="Piriformospora indica-insensitive protein 2"/>
    <property type="match status" value="1"/>
</dbReference>
<proteinExistence type="predicted"/>
<keyword evidence="5" id="KW-0677">Repeat</keyword>
<organism evidence="8 9">
    <name type="scientific">Lithospermum erythrorhizon</name>
    <name type="common">Purple gromwell</name>
    <name type="synonym">Lithospermum officinale var. erythrorhizon</name>
    <dbReference type="NCBI Taxonomy" id="34254"/>
    <lineage>
        <taxon>Eukaryota</taxon>
        <taxon>Viridiplantae</taxon>
        <taxon>Streptophyta</taxon>
        <taxon>Embryophyta</taxon>
        <taxon>Tracheophyta</taxon>
        <taxon>Spermatophyta</taxon>
        <taxon>Magnoliopsida</taxon>
        <taxon>eudicotyledons</taxon>
        <taxon>Gunneridae</taxon>
        <taxon>Pentapetalae</taxon>
        <taxon>asterids</taxon>
        <taxon>lamiids</taxon>
        <taxon>Boraginales</taxon>
        <taxon>Boraginaceae</taxon>
        <taxon>Boraginoideae</taxon>
        <taxon>Lithospermeae</taxon>
        <taxon>Lithospermum</taxon>
    </lineage>
</organism>
<keyword evidence="4 7" id="KW-0732">Signal</keyword>
<sequence>MMKKVTILSSFLLVFCFFCLQCYCEDGSMEAPMEKWEQEALYFAIQGFVGNWWNGSDLYPDPCGWTPIQGVSCDLFNGLWHVTELSIGPMHDNSLDCAPNVTLTPHIFSLKHLKSLSLFNCFTTPLHQPVKIKTEMWETLSGSLESLEFRSNPGLVGEIPETFGHLRNLQSLVLVENGLSGQLPTNLGNLVNLKRLVISGNRISGEVPNEFGLLKSLLILDLSRNALDGYVPLGLGGLSSLLKLDLSSNQLEGQIPEKLGNLKNLTLVDLSNNIFSGGLTKSLQEINSLEELVLSNNPTGGDLMSIKWQNLIGLKVLDLANMSLTGGIPDSICELKKMRFLGLNDNKLTGEISPKLASLPNVSAIYLNGNNLTGELKFSEVFYGKMGRRFGAWNNSNLCYQIMLKSAINIPFGIRPCGVGDATIDELSPLQESNFGSENWMNKKSHSTASLRIVTYGFRFMTLLEILIFVVAFIL</sequence>
<keyword evidence="6" id="KW-0472">Membrane</keyword>
<evidence type="ECO:0000256" key="3">
    <source>
        <dbReference type="ARBA" id="ARBA00022614"/>
    </source>
</evidence>
<dbReference type="InterPro" id="IPR001611">
    <property type="entry name" value="Leu-rich_rpt"/>
</dbReference>
<dbReference type="SUPFAM" id="SSF52058">
    <property type="entry name" value="L domain-like"/>
    <property type="match status" value="1"/>
</dbReference>
<dbReference type="InterPro" id="IPR032675">
    <property type="entry name" value="LRR_dom_sf"/>
</dbReference>
<dbReference type="GO" id="GO:0051707">
    <property type="term" value="P:response to other organism"/>
    <property type="evidence" value="ECO:0007669"/>
    <property type="project" value="UniProtKB-ARBA"/>
</dbReference>
<evidence type="ECO:0000256" key="1">
    <source>
        <dbReference type="ARBA" id="ARBA00004236"/>
    </source>
</evidence>
<dbReference type="GO" id="GO:0005886">
    <property type="term" value="C:plasma membrane"/>
    <property type="evidence" value="ECO:0007669"/>
    <property type="project" value="UniProtKB-SubCell"/>
</dbReference>
<comment type="subcellular location">
    <subcellularLocation>
        <location evidence="1">Cell membrane</location>
    </subcellularLocation>
</comment>
<evidence type="ECO:0000256" key="6">
    <source>
        <dbReference type="ARBA" id="ARBA00023136"/>
    </source>
</evidence>
<dbReference type="PANTHER" id="PTHR48054:SF23">
    <property type="entry name" value="PIRIFORMOSPORA INDICA-INSENSITIVE PROTEIN 2-LIKE"/>
    <property type="match status" value="1"/>
</dbReference>
<keyword evidence="9" id="KW-1185">Reference proteome</keyword>
<evidence type="ECO:0000256" key="5">
    <source>
        <dbReference type="ARBA" id="ARBA00022737"/>
    </source>
</evidence>
<evidence type="ECO:0000256" key="2">
    <source>
        <dbReference type="ARBA" id="ARBA00022475"/>
    </source>
</evidence>
<feature type="signal peptide" evidence="7">
    <location>
        <begin position="1"/>
        <end position="24"/>
    </location>
</feature>
<dbReference type="PANTHER" id="PTHR48054">
    <property type="entry name" value="RECEPTOR KINASE-LIKE PROTEIN XA21"/>
    <property type="match status" value="1"/>
</dbReference>
<dbReference type="Pfam" id="PF13855">
    <property type="entry name" value="LRR_8"/>
    <property type="match status" value="1"/>
</dbReference>
<dbReference type="FunFam" id="3.80.10.10:FF:000299">
    <property type="entry name" value="Piriformospora indica-insensitive protein 2"/>
    <property type="match status" value="1"/>
</dbReference>